<proteinExistence type="predicted"/>
<dbReference type="EMBL" id="OY731400">
    <property type="protein sequence ID" value="CAJ1938753.1"/>
    <property type="molecule type" value="Genomic_DNA"/>
</dbReference>
<dbReference type="AlphaFoldDB" id="A0AA86VF50"/>
<gene>
    <name evidence="2" type="ORF">AYBTSS11_LOCUS8758</name>
</gene>
<dbReference type="Gramene" id="rna-AYBTSS11_LOCUS8758">
    <property type="protein sequence ID" value="CAJ1938753.1"/>
    <property type="gene ID" value="gene-AYBTSS11_LOCUS8758"/>
</dbReference>
<reference evidence="2" key="1">
    <citation type="submission" date="2023-10" db="EMBL/GenBank/DDBJ databases">
        <authorList>
            <person name="Domelevo Entfellner J.-B."/>
        </authorList>
    </citation>
    <scope>NUCLEOTIDE SEQUENCE</scope>
</reference>
<accession>A0AA86VF50</accession>
<protein>
    <submittedName>
        <fullName evidence="2">Uncharacterized protein</fullName>
    </submittedName>
</protein>
<evidence type="ECO:0000313" key="2">
    <source>
        <dbReference type="EMBL" id="CAJ1938753.1"/>
    </source>
</evidence>
<feature type="compositionally biased region" description="Polar residues" evidence="1">
    <location>
        <begin position="16"/>
        <end position="35"/>
    </location>
</feature>
<name>A0AA86VF50_9FABA</name>
<organism evidence="2 3">
    <name type="scientific">Sphenostylis stenocarpa</name>
    <dbReference type="NCBI Taxonomy" id="92480"/>
    <lineage>
        <taxon>Eukaryota</taxon>
        <taxon>Viridiplantae</taxon>
        <taxon>Streptophyta</taxon>
        <taxon>Embryophyta</taxon>
        <taxon>Tracheophyta</taxon>
        <taxon>Spermatophyta</taxon>
        <taxon>Magnoliopsida</taxon>
        <taxon>eudicotyledons</taxon>
        <taxon>Gunneridae</taxon>
        <taxon>Pentapetalae</taxon>
        <taxon>rosids</taxon>
        <taxon>fabids</taxon>
        <taxon>Fabales</taxon>
        <taxon>Fabaceae</taxon>
        <taxon>Papilionoideae</taxon>
        <taxon>50 kb inversion clade</taxon>
        <taxon>NPAAA clade</taxon>
        <taxon>indigoferoid/millettioid clade</taxon>
        <taxon>Phaseoleae</taxon>
        <taxon>Sphenostylis</taxon>
    </lineage>
</organism>
<evidence type="ECO:0000313" key="3">
    <source>
        <dbReference type="Proteomes" id="UP001189624"/>
    </source>
</evidence>
<evidence type="ECO:0000256" key="1">
    <source>
        <dbReference type="SAM" id="MobiDB-lite"/>
    </source>
</evidence>
<dbReference type="Proteomes" id="UP001189624">
    <property type="component" value="Chromosome 3"/>
</dbReference>
<feature type="region of interest" description="Disordered" evidence="1">
    <location>
        <begin position="1"/>
        <end position="38"/>
    </location>
</feature>
<keyword evidence="3" id="KW-1185">Reference proteome</keyword>
<sequence>METAPLAMRKKRRRISSTNRRPQYNPKQGRCSSSPPKKAGCYSFVATDMRGYAGADLREMGGKLTLLNKEDLRG</sequence>